<keyword evidence="2" id="KW-1185">Reference proteome</keyword>
<dbReference type="Proteomes" id="UP001328107">
    <property type="component" value="Unassembled WGS sequence"/>
</dbReference>
<sequence>MSLDKALDQLKRSYNSCDMRKFHQFCFSDTHSKFDCNTCEKTAFNKWDLFQHFFSVKHIRNFSPLRAGVSENAVKHWLFWLQQAASDPAAAAENDSSVFSGVVKI</sequence>
<gene>
    <name evidence="1" type="ORF">PMAYCL1PPCAC_07593</name>
</gene>
<comment type="caution">
    <text evidence="1">The sequence shown here is derived from an EMBL/GenBank/DDBJ whole genome shotgun (WGS) entry which is preliminary data.</text>
</comment>
<feature type="non-terminal residue" evidence="1">
    <location>
        <position position="105"/>
    </location>
</feature>
<dbReference type="AlphaFoldDB" id="A0AAN5C4U7"/>
<protein>
    <submittedName>
        <fullName evidence="1">Uncharacterized protein</fullName>
    </submittedName>
</protein>
<name>A0AAN5C4U7_9BILA</name>
<organism evidence="1 2">
    <name type="scientific">Pristionchus mayeri</name>
    <dbReference type="NCBI Taxonomy" id="1317129"/>
    <lineage>
        <taxon>Eukaryota</taxon>
        <taxon>Metazoa</taxon>
        <taxon>Ecdysozoa</taxon>
        <taxon>Nematoda</taxon>
        <taxon>Chromadorea</taxon>
        <taxon>Rhabditida</taxon>
        <taxon>Rhabditina</taxon>
        <taxon>Diplogasteromorpha</taxon>
        <taxon>Diplogasteroidea</taxon>
        <taxon>Neodiplogasteridae</taxon>
        <taxon>Pristionchus</taxon>
    </lineage>
</organism>
<evidence type="ECO:0000313" key="2">
    <source>
        <dbReference type="Proteomes" id="UP001328107"/>
    </source>
</evidence>
<proteinExistence type="predicted"/>
<reference evidence="2" key="1">
    <citation type="submission" date="2022-10" db="EMBL/GenBank/DDBJ databases">
        <title>Genome assembly of Pristionchus species.</title>
        <authorList>
            <person name="Yoshida K."/>
            <person name="Sommer R.J."/>
        </authorList>
    </citation>
    <scope>NUCLEOTIDE SEQUENCE [LARGE SCALE GENOMIC DNA]</scope>
    <source>
        <strain evidence="2">RS5460</strain>
    </source>
</reference>
<evidence type="ECO:0000313" key="1">
    <source>
        <dbReference type="EMBL" id="GMR37398.1"/>
    </source>
</evidence>
<accession>A0AAN5C4U7</accession>
<dbReference type="EMBL" id="BTRK01000002">
    <property type="protein sequence ID" value="GMR37398.1"/>
    <property type="molecule type" value="Genomic_DNA"/>
</dbReference>